<comment type="similarity">
    <text evidence="1">Belongs to the cytochrome P450 family.</text>
</comment>
<gene>
    <name evidence="2" type="ORF">ADK38_47965</name>
</gene>
<proteinExistence type="inferred from homology"/>
<dbReference type="InterPro" id="IPR002397">
    <property type="entry name" value="Cyt_P450_B"/>
</dbReference>
<dbReference type="InterPro" id="IPR036396">
    <property type="entry name" value="Cyt_P450_sf"/>
</dbReference>
<dbReference type="PANTHER" id="PTHR46696">
    <property type="entry name" value="P450, PUTATIVE (EUROFUNG)-RELATED"/>
    <property type="match status" value="1"/>
</dbReference>
<dbReference type="PANTHER" id="PTHR46696:SF1">
    <property type="entry name" value="CYTOCHROME P450 YJIB-RELATED"/>
    <property type="match status" value="1"/>
</dbReference>
<sequence>CRDGARFPAPDALRLDRHPNPHLAFGRGPHACLGQPLHLAQPRATLPHLSRHQAGLRLAGTPHREPNPVLRGLISLPLSTAA</sequence>
<feature type="non-terminal residue" evidence="2">
    <location>
        <position position="1"/>
    </location>
</feature>
<keyword evidence="3" id="KW-1185">Reference proteome</keyword>
<dbReference type="PRINTS" id="PR00359">
    <property type="entry name" value="BP450"/>
</dbReference>
<dbReference type="SUPFAM" id="SSF48264">
    <property type="entry name" value="Cytochrome P450"/>
    <property type="match status" value="1"/>
</dbReference>
<name>A0ABR5IQK3_9ACTN</name>
<protein>
    <submittedName>
        <fullName evidence="2">Cytochrome P450</fullName>
    </submittedName>
</protein>
<evidence type="ECO:0000313" key="3">
    <source>
        <dbReference type="Proteomes" id="UP000037020"/>
    </source>
</evidence>
<accession>A0ABR5IQK3</accession>
<dbReference type="Gene3D" id="1.10.630.10">
    <property type="entry name" value="Cytochrome P450"/>
    <property type="match status" value="1"/>
</dbReference>
<comment type="caution">
    <text evidence="2">The sequence shown here is derived from an EMBL/GenBank/DDBJ whole genome shotgun (WGS) entry which is preliminary data.</text>
</comment>
<reference evidence="2 3" key="1">
    <citation type="submission" date="2015-07" db="EMBL/GenBank/DDBJ databases">
        <authorList>
            <person name="Ju K.-S."/>
            <person name="Doroghazi J.R."/>
            <person name="Metcalf W.W."/>
        </authorList>
    </citation>
    <scope>NUCLEOTIDE SEQUENCE [LARGE SCALE GENOMIC DNA]</scope>
    <source>
        <strain evidence="2 3">NRRL B-3589</strain>
    </source>
</reference>
<dbReference type="Proteomes" id="UP000037020">
    <property type="component" value="Unassembled WGS sequence"/>
</dbReference>
<dbReference type="InterPro" id="IPR017972">
    <property type="entry name" value="Cyt_P450_CS"/>
</dbReference>
<evidence type="ECO:0000256" key="1">
    <source>
        <dbReference type="ARBA" id="ARBA00010617"/>
    </source>
</evidence>
<organism evidence="2 3">
    <name type="scientific">Streptomyces varsoviensis</name>
    <dbReference type="NCBI Taxonomy" id="67373"/>
    <lineage>
        <taxon>Bacteria</taxon>
        <taxon>Bacillati</taxon>
        <taxon>Actinomycetota</taxon>
        <taxon>Actinomycetes</taxon>
        <taxon>Kitasatosporales</taxon>
        <taxon>Streptomycetaceae</taxon>
        <taxon>Streptomyces</taxon>
    </lineage>
</organism>
<dbReference type="PROSITE" id="PS00086">
    <property type="entry name" value="CYTOCHROME_P450"/>
    <property type="match status" value="1"/>
</dbReference>
<dbReference type="EMBL" id="LGUT01004825">
    <property type="protein sequence ID" value="KOG32174.1"/>
    <property type="molecule type" value="Genomic_DNA"/>
</dbReference>
<evidence type="ECO:0000313" key="2">
    <source>
        <dbReference type="EMBL" id="KOG32174.1"/>
    </source>
</evidence>